<dbReference type="GO" id="GO:0016491">
    <property type="term" value="F:oxidoreductase activity"/>
    <property type="evidence" value="ECO:0007669"/>
    <property type="project" value="UniProtKB-KW"/>
</dbReference>
<evidence type="ECO:0000256" key="3">
    <source>
        <dbReference type="ARBA" id="ARBA00023002"/>
    </source>
</evidence>
<gene>
    <name evidence="5" type="ORF">DBRI1063_LOCUS6102</name>
</gene>
<feature type="compositionally biased region" description="Low complexity" evidence="4">
    <location>
        <begin position="11"/>
        <end position="21"/>
    </location>
</feature>
<dbReference type="SUPFAM" id="SSF51905">
    <property type="entry name" value="FAD/NAD(P)-binding domain"/>
    <property type="match status" value="1"/>
</dbReference>
<dbReference type="Gene3D" id="3.50.50.60">
    <property type="entry name" value="FAD/NAD(P)-binding domain"/>
    <property type="match status" value="2"/>
</dbReference>
<reference evidence="5" key="1">
    <citation type="submission" date="2021-01" db="EMBL/GenBank/DDBJ databases">
        <authorList>
            <person name="Corre E."/>
            <person name="Pelletier E."/>
            <person name="Niang G."/>
            <person name="Scheremetjew M."/>
            <person name="Finn R."/>
            <person name="Kale V."/>
            <person name="Holt S."/>
            <person name="Cochrane G."/>
            <person name="Meng A."/>
            <person name="Brown T."/>
            <person name="Cohen L."/>
        </authorList>
    </citation>
    <scope>NUCLEOTIDE SEQUENCE</scope>
    <source>
        <strain evidence="5">Pop2</strain>
    </source>
</reference>
<protein>
    <submittedName>
        <fullName evidence="5">Uncharacterized protein</fullName>
    </submittedName>
</protein>
<keyword evidence="2" id="KW-0274">FAD</keyword>
<accession>A0A7S1YW26</accession>
<dbReference type="PANTHER" id="PTHR23023">
    <property type="entry name" value="DIMETHYLANILINE MONOOXYGENASE"/>
    <property type="match status" value="1"/>
</dbReference>
<sequence length="688" mass="76445">MNGCTDMNDRSSSAPASSSSPWCNEERSISSPTVALIGCGASGMSFLHALATRHQRQQRMMASMNGMGASAATEELCKLPRVTCYERSAHPGGIWVSSKEGEQGSVASSSYCESASSNDKDEVEEGILPRMYSSLWSIIPKEMTEFSDYTYSQHFGGKSVPVFLPRKDLLQYITSRATSVDPDIFNGTSEQQTQQLHQIKFRTEVLSVNYDAVINQFIVKSRSIEGTSNGGAGEVDVARYDYCIWAGGQHGKPRIPRPILHLLRVGGCVTKLNDPKSGDANDKVSSVPFKGKILHSSHMSHFNSAVRDKRVVLIGDASSAEDLALQAVKLGCQKCFILSRSGFGNAACVSSWPKGIDPSTGKMEPKVEVYIALPTRVFDDGSGLECNELYWDEEVGSYEIVEETPSVMLNDVQTVIFCTGYLPDQDCLAEDLQFPSLRSDVTEDFSEIWVAPDDFKMRDNPLTAVTGDIQPSEDIYISSNIIPGVYRRTLLMSNPRMMYLSDAHSDCSLLELDISAWLCIAYITGITRIPSKAEMKADLDAQMIEEMHIPYLRYYIDMDYFDALSMLDETHWSEDINDPRTTQLLLEYMNYNAGLIARNMRSAHYPVDFGTYNNLNEKGNHLVKLMLASSHARQTISSKSEWATFRDVCPKSFRSIYTGQEASSLPGHWLDLDKGDKPLTSFTILPPK</sequence>
<evidence type="ECO:0000256" key="1">
    <source>
        <dbReference type="ARBA" id="ARBA00022630"/>
    </source>
</evidence>
<dbReference type="EMBL" id="HBGN01009524">
    <property type="protein sequence ID" value="CAD9320709.1"/>
    <property type="molecule type" value="Transcribed_RNA"/>
</dbReference>
<proteinExistence type="predicted"/>
<dbReference type="AlphaFoldDB" id="A0A7S1YW26"/>
<keyword evidence="3" id="KW-0560">Oxidoreductase</keyword>
<name>A0A7S1YW26_9STRA</name>
<dbReference type="InterPro" id="IPR050346">
    <property type="entry name" value="FMO-like"/>
</dbReference>
<evidence type="ECO:0000256" key="4">
    <source>
        <dbReference type="SAM" id="MobiDB-lite"/>
    </source>
</evidence>
<evidence type="ECO:0000256" key="2">
    <source>
        <dbReference type="ARBA" id="ARBA00022827"/>
    </source>
</evidence>
<dbReference type="InterPro" id="IPR036188">
    <property type="entry name" value="FAD/NAD-bd_sf"/>
</dbReference>
<organism evidence="5">
    <name type="scientific">Ditylum brightwellii</name>
    <dbReference type="NCBI Taxonomy" id="49249"/>
    <lineage>
        <taxon>Eukaryota</taxon>
        <taxon>Sar</taxon>
        <taxon>Stramenopiles</taxon>
        <taxon>Ochrophyta</taxon>
        <taxon>Bacillariophyta</taxon>
        <taxon>Mediophyceae</taxon>
        <taxon>Lithodesmiophycidae</taxon>
        <taxon>Lithodesmiales</taxon>
        <taxon>Lithodesmiaceae</taxon>
        <taxon>Ditylum</taxon>
    </lineage>
</organism>
<keyword evidence="1" id="KW-0285">Flavoprotein</keyword>
<feature type="region of interest" description="Disordered" evidence="4">
    <location>
        <begin position="1"/>
        <end position="24"/>
    </location>
</feature>
<evidence type="ECO:0000313" key="5">
    <source>
        <dbReference type="EMBL" id="CAD9320709.1"/>
    </source>
</evidence>